<evidence type="ECO:0000256" key="1">
    <source>
        <dbReference type="SAM" id="Phobius"/>
    </source>
</evidence>
<dbReference type="AlphaFoldDB" id="A0A640VLJ1"/>
<name>A0A640VLJ1_9RHOB</name>
<reference evidence="2 3" key="1">
    <citation type="submission" date="2019-12" db="EMBL/GenBank/DDBJ databases">
        <title>Roseobacter cerasinus sp. nov., isolated from seawater around aquaculture.</title>
        <authorList>
            <person name="Muramatsu S."/>
            <person name="Takabe Y."/>
            <person name="Mori K."/>
            <person name="Takaichi S."/>
            <person name="Hanada S."/>
        </authorList>
    </citation>
    <scope>NUCLEOTIDE SEQUENCE [LARGE SCALE GENOMIC DNA]</scope>
    <source>
        <strain evidence="2 3">AI77</strain>
    </source>
</reference>
<feature type="transmembrane region" description="Helical" evidence="1">
    <location>
        <begin position="26"/>
        <end position="49"/>
    </location>
</feature>
<proteinExistence type="predicted"/>
<gene>
    <name evidence="2" type="ORF">So717_00130</name>
</gene>
<sequence length="122" mass="13382">MEEPVYTIEQQARLAKTARRRVGSEATLVFAAGGSLLFVLLFVLGPFVLVPAAGLTGIGLTTIGLLIAFGTSAFLALIHVRRLGPKVRRAQELDSEIKYSFARRQKTERDAKIAELRAKKDQ</sequence>
<dbReference type="Proteomes" id="UP000436522">
    <property type="component" value="Unassembled WGS sequence"/>
</dbReference>
<evidence type="ECO:0000313" key="3">
    <source>
        <dbReference type="Proteomes" id="UP000436522"/>
    </source>
</evidence>
<keyword evidence="1" id="KW-0812">Transmembrane</keyword>
<keyword evidence="3" id="KW-1185">Reference proteome</keyword>
<accession>A0A640VLJ1</accession>
<keyword evidence="1" id="KW-1133">Transmembrane helix</keyword>
<organism evidence="2 3">
    <name type="scientific">Roseobacter cerasinus</name>
    <dbReference type="NCBI Taxonomy" id="2602289"/>
    <lineage>
        <taxon>Bacteria</taxon>
        <taxon>Pseudomonadati</taxon>
        <taxon>Pseudomonadota</taxon>
        <taxon>Alphaproteobacteria</taxon>
        <taxon>Rhodobacterales</taxon>
        <taxon>Roseobacteraceae</taxon>
        <taxon>Roseobacter</taxon>
    </lineage>
</organism>
<comment type="caution">
    <text evidence="2">The sequence shown here is derived from an EMBL/GenBank/DDBJ whole genome shotgun (WGS) entry which is preliminary data.</text>
</comment>
<dbReference type="RefSeq" id="WP_159974185.1">
    <property type="nucleotide sequence ID" value="NZ_BLIV01000001.1"/>
</dbReference>
<keyword evidence="1" id="KW-0472">Membrane</keyword>
<dbReference type="EMBL" id="BLIV01000001">
    <property type="protein sequence ID" value="GFE48260.1"/>
    <property type="molecule type" value="Genomic_DNA"/>
</dbReference>
<evidence type="ECO:0000313" key="2">
    <source>
        <dbReference type="EMBL" id="GFE48260.1"/>
    </source>
</evidence>
<feature type="transmembrane region" description="Helical" evidence="1">
    <location>
        <begin position="55"/>
        <end position="80"/>
    </location>
</feature>
<protein>
    <submittedName>
        <fullName evidence="2">Uncharacterized protein</fullName>
    </submittedName>
</protein>